<dbReference type="EMBL" id="CP073041">
    <property type="protein sequence ID" value="UXE59101.1"/>
    <property type="molecule type" value="Genomic_DNA"/>
</dbReference>
<organism evidence="3">
    <name type="scientific">Woronichinia naegeliana WA131</name>
    <dbReference type="NCBI Taxonomy" id="2824559"/>
    <lineage>
        <taxon>Bacteria</taxon>
        <taxon>Bacillati</taxon>
        <taxon>Cyanobacteriota</taxon>
        <taxon>Cyanophyceae</taxon>
        <taxon>Synechococcales</taxon>
        <taxon>Coelosphaeriaceae</taxon>
        <taxon>Woronichinia</taxon>
    </lineage>
</organism>
<dbReference type="GO" id="GO:0005524">
    <property type="term" value="F:ATP binding"/>
    <property type="evidence" value="ECO:0007669"/>
    <property type="project" value="UniProtKB-KW"/>
</dbReference>
<dbReference type="PANTHER" id="PTHR43581">
    <property type="entry name" value="ATP/GTP PHOSPHATASE"/>
    <property type="match status" value="1"/>
</dbReference>
<protein>
    <submittedName>
        <fullName evidence="3">ATP-binding protein</fullName>
    </submittedName>
</protein>
<evidence type="ECO:0000259" key="1">
    <source>
        <dbReference type="Pfam" id="PF13175"/>
    </source>
</evidence>
<feature type="domain" description="ATPase AAA-type core" evidence="2">
    <location>
        <begin position="256"/>
        <end position="315"/>
    </location>
</feature>
<sequence>MITYLTLKNFKSITEQRYEFSEFDLLVGRNNSGKSTILQALTIWQFCIDEFRQTNRRGKNGTQIVLPNFTALPVPEFNLLWREKTDRRYSLTPEGTKKPEYILIDIDVTWMTEEPNPQCHTFGVRLRYNSPQTIYAIPAEGWARFRQLEGDEKNINSCLPIIAYVPPFSGLEPSEERRDDGPIRQQIGKAQPGSVLRNLLLRVWENNREDWQEIQRVLKNWFNVDLNEPRYNSKRDTKIQCEYRQFDKLYDIIAGGSGFHQILTLLAFFYGYRPTTILLDEPDAHLHVNLQREILDYFKNKSLRNKKSQFLIATHAEEFIQGVDIRQVISLLEKIPKRVEAKPAILSAMAEVSNLEITQLTELETPLLVYVEGETDERLLRSWASVLGYQAILSQLCFRVMRGGSKDKMKSDSDRHFEGVRQIIPKTKRLILFDYDSSETAFHPPPNNPSLYEWQRKNIENYLLVPDAWLRAYLQKSGISNSEQSINHPIKPIIMDFFSSENLTLPPHQSWHEVKANIFKVVDGKKLLFQDNNALFQQLKQEAVKLALPYPIELTRETVANNMTSDEIHEDVYCFFRKIAALIEPSSSCPNL</sequence>
<reference evidence="3" key="1">
    <citation type="submission" date="2021-04" db="EMBL/GenBank/DDBJ databases">
        <title>Genome sequence of Woronichinia naegeliana from Washington state freshwater lake bloom.</title>
        <authorList>
            <person name="Dreher T.W."/>
        </authorList>
    </citation>
    <scope>NUCLEOTIDE SEQUENCE</scope>
    <source>
        <strain evidence="3">WA131</strain>
    </source>
</reference>
<dbReference type="InterPro" id="IPR027417">
    <property type="entry name" value="P-loop_NTPase"/>
</dbReference>
<dbReference type="Pfam" id="PF13304">
    <property type="entry name" value="AAA_21"/>
    <property type="match status" value="1"/>
</dbReference>
<dbReference type="Gene3D" id="3.40.50.300">
    <property type="entry name" value="P-loop containing nucleotide triphosphate hydrolases"/>
    <property type="match status" value="2"/>
</dbReference>
<dbReference type="KEGG" id="wna:KA717_24550"/>
<name>A0A977KSR0_9CYAN</name>
<dbReference type="InterPro" id="IPR003959">
    <property type="entry name" value="ATPase_AAA_core"/>
</dbReference>
<evidence type="ECO:0000313" key="3">
    <source>
        <dbReference type="EMBL" id="UXE59101.1"/>
    </source>
</evidence>
<dbReference type="PANTHER" id="PTHR43581:SF2">
    <property type="entry name" value="EXCINUCLEASE ATPASE SUBUNIT"/>
    <property type="match status" value="1"/>
</dbReference>
<feature type="domain" description="Endonuclease GajA/Old nuclease/RecF-like AAA" evidence="1">
    <location>
        <begin position="1"/>
        <end position="43"/>
    </location>
</feature>
<dbReference type="InterPro" id="IPR041685">
    <property type="entry name" value="AAA_GajA/Old/RecF-like"/>
</dbReference>
<dbReference type="CDD" id="cd00267">
    <property type="entry name" value="ABC_ATPase"/>
    <property type="match status" value="1"/>
</dbReference>
<proteinExistence type="predicted"/>
<dbReference type="AlphaFoldDB" id="A0A977KSR0"/>
<accession>A0A977KSR0</accession>
<dbReference type="SUPFAM" id="SSF52540">
    <property type="entry name" value="P-loop containing nucleoside triphosphate hydrolases"/>
    <property type="match status" value="1"/>
</dbReference>
<dbReference type="Proteomes" id="UP001065613">
    <property type="component" value="Chromosome"/>
</dbReference>
<dbReference type="Pfam" id="PF13175">
    <property type="entry name" value="AAA_15"/>
    <property type="match status" value="1"/>
</dbReference>
<evidence type="ECO:0000259" key="2">
    <source>
        <dbReference type="Pfam" id="PF13304"/>
    </source>
</evidence>
<dbReference type="InterPro" id="IPR051396">
    <property type="entry name" value="Bact_Antivir_Def_Nuclease"/>
</dbReference>
<dbReference type="GO" id="GO:0016887">
    <property type="term" value="F:ATP hydrolysis activity"/>
    <property type="evidence" value="ECO:0007669"/>
    <property type="project" value="InterPro"/>
</dbReference>
<keyword evidence="3" id="KW-0067">ATP-binding</keyword>
<keyword evidence="3" id="KW-0547">Nucleotide-binding</keyword>
<gene>
    <name evidence="3" type="ORF">KA717_24550</name>
</gene>